<dbReference type="Proteomes" id="UP000270190">
    <property type="component" value="Unassembled WGS sequence"/>
</dbReference>
<proteinExistence type="predicted"/>
<evidence type="ECO:0000256" key="2">
    <source>
        <dbReference type="ARBA" id="ARBA00022490"/>
    </source>
</evidence>
<dbReference type="EMBL" id="CP023483">
    <property type="protein sequence ID" value="ATF26684.1"/>
    <property type="molecule type" value="Genomic_DNA"/>
</dbReference>
<dbReference type="RefSeq" id="WP_029091222.1">
    <property type="nucleotide sequence ID" value="NZ_CBCPHX010000010.1"/>
</dbReference>
<dbReference type="InterPro" id="IPR000835">
    <property type="entry name" value="HTH_MarR-typ"/>
</dbReference>
<dbReference type="GO" id="GO:0006950">
    <property type="term" value="P:response to stress"/>
    <property type="evidence" value="ECO:0007669"/>
    <property type="project" value="TreeGrafter"/>
</dbReference>
<dbReference type="Proteomes" id="UP000243591">
    <property type="component" value="Chromosome"/>
</dbReference>
<dbReference type="EMBL" id="OUNC01000003">
    <property type="protein sequence ID" value="SPP26703.1"/>
    <property type="molecule type" value="Genomic_DNA"/>
</dbReference>
<dbReference type="PANTHER" id="PTHR33164:SF5">
    <property type="entry name" value="ORGANIC HYDROPEROXIDE RESISTANCE TRANSCRIPTIONAL REGULATOR"/>
    <property type="match status" value="1"/>
</dbReference>
<comment type="subcellular location">
    <subcellularLocation>
        <location evidence="1">Cytoplasm</location>
    </subcellularLocation>
</comment>
<dbReference type="GO" id="GO:0005737">
    <property type="term" value="C:cytoplasm"/>
    <property type="evidence" value="ECO:0007669"/>
    <property type="project" value="UniProtKB-SubCell"/>
</dbReference>
<evidence type="ECO:0000259" key="6">
    <source>
        <dbReference type="PROSITE" id="PS50995"/>
    </source>
</evidence>
<keyword evidence="4" id="KW-0238">DNA-binding</keyword>
<dbReference type="InterPro" id="IPR055166">
    <property type="entry name" value="Transc_reg_Sar_Rot_HTH"/>
</dbReference>
<keyword evidence="9" id="KW-1185">Reference proteome</keyword>
<reference evidence="7 9" key="1">
    <citation type="submission" date="2017-09" db="EMBL/GenBank/DDBJ databases">
        <title>Complete Genome Sequences of Two Strains of the Meat Spoilage Bacterium Brochothrix thermosphacta Isolated from Ground Chicken.</title>
        <authorList>
            <person name="Paoli G.C."/>
            <person name="Wijey C."/>
            <person name="Chen C.-Y."/>
            <person name="Nguyen L."/>
            <person name="Yan X."/>
            <person name="Irwin P.L."/>
        </authorList>
    </citation>
    <scope>NUCLEOTIDE SEQUENCE [LARGE SCALE GENOMIC DNA]</scope>
    <source>
        <strain evidence="7 9">BI</strain>
    </source>
</reference>
<evidence type="ECO:0000256" key="4">
    <source>
        <dbReference type="ARBA" id="ARBA00023125"/>
    </source>
</evidence>
<accession>A0A1D2KYV2</accession>
<keyword evidence="2" id="KW-0963">Cytoplasm</keyword>
<dbReference type="KEGG" id="bths:CNY62_09975"/>
<sequence>MTLDQQLCFTVHKLARQFDQLYRPILTKHAITYPQYLVLLVLWKNDRLTVTEIGNQLKLDSGTLSPMLKRMEKSELIVRKRALTDERRVVIALSDTGRALEEALKNDVADCFAAFKLPVTKESEILIKLNELSKLLNEGSLKNE</sequence>
<dbReference type="GeneID" id="66536598"/>
<dbReference type="Pfam" id="PF22381">
    <property type="entry name" value="Staph_reg_Sar_Rot"/>
    <property type="match status" value="1"/>
</dbReference>
<gene>
    <name evidence="8" type="ORF">BTBSAS_110052</name>
    <name evidence="7" type="ORF">CNY62_09975</name>
</gene>
<reference evidence="10" key="3">
    <citation type="submission" date="2018-04" db="EMBL/GenBank/DDBJ databases">
        <authorList>
            <person name="Illikoud N."/>
        </authorList>
    </citation>
    <scope>NUCLEOTIDE SEQUENCE [LARGE SCALE GENOMIC DNA]</scope>
</reference>
<evidence type="ECO:0000256" key="3">
    <source>
        <dbReference type="ARBA" id="ARBA00023015"/>
    </source>
</evidence>
<reference evidence="8" key="2">
    <citation type="submission" date="2018-04" db="EMBL/GenBank/DDBJ databases">
        <authorList>
            <person name="Go L.Y."/>
            <person name="Mitchell J.A."/>
        </authorList>
    </citation>
    <scope>NUCLEOTIDE SEQUENCE</scope>
    <source>
        <strain evidence="8">BSAS1 3</strain>
    </source>
</reference>
<dbReference type="SMART" id="SM00347">
    <property type="entry name" value="HTH_MARR"/>
    <property type="match status" value="1"/>
</dbReference>
<dbReference type="AlphaFoldDB" id="A0A1D2KYV2"/>
<evidence type="ECO:0000256" key="5">
    <source>
        <dbReference type="ARBA" id="ARBA00023163"/>
    </source>
</evidence>
<dbReference type="InterPro" id="IPR039422">
    <property type="entry name" value="MarR/SlyA-like"/>
</dbReference>
<dbReference type="PROSITE" id="PS50995">
    <property type="entry name" value="HTH_MARR_2"/>
    <property type="match status" value="1"/>
</dbReference>
<dbReference type="GO" id="GO:0003700">
    <property type="term" value="F:DNA-binding transcription factor activity"/>
    <property type="evidence" value="ECO:0007669"/>
    <property type="project" value="InterPro"/>
</dbReference>
<dbReference type="InterPro" id="IPR036388">
    <property type="entry name" value="WH-like_DNA-bd_sf"/>
</dbReference>
<feature type="domain" description="HTH marR-type" evidence="6">
    <location>
        <begin position="4"/>
        <end position="137"/>
    </location>
</feature>
<evidence type="ECO:0000313" key="8">
    <source>
        <dbReference type="EMBL" id="SPP26703.1"/>
    </source>
</evidence>
<protein>
    <submittedName>
        <fullName evidence="7">MarR family transcriptional regulator</fullName>
    </submittedName>
    <submittedName>
        <fullName evidence="8">Putative organic hydroperoxide resistance transcriptional regulator (OhrR), MarR family</fullName>
    </submittedName>
</protein>
<organism evidence="7 9">
    <name type="scientific">Brochothrix thermosphacta</name>
    <name type="common">Microbacterium thermosphactum</name>
    <dbReference type="NCBI Taxonomy" id="2756"/>
    <lineage>
        <taxon>Bacteria</taxon>
        <taxon>Bacillati</taxon>
        <taxon>Bacillota</taxon>
        <taxon>Bacilli</taxon>
        <taxon>Bacillales</taxon>
        <taxon>Listeriaceae</taxon>
        <taxon>Brochothrix</taxon>
    </lineage>
</organism>
<dbReference type="STRING" id="2756.BFR44_10840"/>
<evidence type="ECO:0000313" key="9">
    <source>
        <dbReference type="Proteomes" id="UP000243591"/>
    </source>
</evidence>
<evidence type="ECO:0000256" key="1">
    <source>
        <dbReference type="ARBA" id="ARBA00004496"/>
    </source>
</evidence>
<keyword evidence="5" id="KW-0804">Transcription</keyword>
<dbReference type="InterPro" id="IPR036390">
    <property type="entry name" value="WH_DNA-bd_sf"/>
</dbReference>
<name>A0A1D2KYV2_BROTH</name>
<dbReference type="PANTHER" id="PTHR33164">
    <property type="entry name" value="TRANSCRIPTIONAL REGULATOR, MARR FAMILY"/>
    <property type="match status" value="1"/>
</dbReference>
<dbReference type="GO" id="GO:0003677">
    <property type="term" value="F:DNA binding"/>
    <property type="evidence" value="ECO:0007669"/>
    <property type="project" value="UniProtKB-KW"/>
</dbReference>
<keyword evidence="3" id="KW-0805">Transcription regulation</keyword>
<evidence type="ECO:0000313" key="10">
    <source>
        <dbReference type="Proteomes" id="UP000270190"/>
    </source>
</evidence>
<evidence type="ECO:0000313" key="7">
    <source>
        <dbReference type="EMBL" id="ATF26684.1"/>
    </source>
</evidence>
<dbReference type="SUPFAM" id="SSF46785">
    <property type="entry name" value="Winged helix' DNA-binding domain"/>
    <property type="match status" value="1"/>
</dbReference>
<dbReference type="Gene3D" id="1.10.10.10">
    <property type="entry name" value="Winged helix-like DNA-binding domain superfamily/Winged helix DNA-binding domain"/>
    <property type="match status" value="1"/>
</dbReference>
<dbReference type="OrthoDB" id="9806864at2"/>